<gene>
    <name evidence="1" type="ORF">QAD02_009889</name>
</gene>
<dbReference type="Proteomes" id="UP001239111">
    <property type="component" value="Chromosome 4"/>
</dbReference>
<evidence type="ECO:0000313" key="2">
    <source>
        <dbReference type="Proteomes" id="UP001239111"/>
    </source>
</evidence>
<accession>A0ACC2NAZ6</accession>
<dbReference type="EMBL" id="CM056744">
    <property type="protein sequence ID" value="KAJ8668226.1"/>
    <property type="molecule type" value="Genomic_DNA"/>
</dbReference>
<comment type="caution">
    <text evidence="1">The sequence shown here is derived from an EMBL/GenBank/DDBJ whole genome shotgun (WGS) entry which is preliminary data.</text>
</comment>
<keyword evidence="2" id="KW-1185">Reference proteome</keyword>
<proteinExistence type="predicted"/>
<name>A0ACC2NAZ6_9HYME</name>
<organism evidence="1 2">
    <name type="scientific">Eretmocerus hayati</name>
    <dbReference type="NCBI Taxonomy" id="131215"/>
    <lineage>
        <taxon>Eukaryota</taxon>
        <taxon>Metazoa</taxon>
        <taxon>Ecdysozoa</taxon>
        <taxon>Arthropoda</taxon>
        <taxon>Hexapoda</taxon>
        <taxon>Insecta</taxon>
        <taxon>Pterygota</taxon>
        <taxon>Neoptera</taxon>
        <taxon>Endopterygota</taxon>
        <taxon>Hymenoptera</taxon>
        <taxon>Apocrita</taxon>
        <taxon>Proctotrupomorpha</taxon>
        <taxon>Chalcidoidea</taxon>
        <taxon>Aphelinidae</taxon>
        <taxon>Aphelininae</taxon>
        <taxon>Eretmocerus</taxon>
    </lineage>
</organism>
<reference evidence="1" key="1">
    <citation type="submission" date="2023-04" db="EMBL/GenBank/DDBJ databases">
        <title>A chromosome-level genome assembly of the parasitoid wasp Eretmocerus hayati.</title>
        <authorList>
            <person name="Zhong Y."/>
            <person name="Liu S."/>
            <person name="Liu Y."/>
        </authorList>
    </citation>
    <scope>NUCLEOTIDE SEQUENCE</scope>
    <source>
        <strain evidence="1">ZJU_SS_LIU_2023</strain>
    </source>
</reference>
<evidence type="ECO:0000313" key="1">
    <source>
        <dbReference type="EMBL" id="KAJ8668226.1"/>
    </source>
</evidence>
<protein>
    <submittedName>
        <fullName evidence="1">Uncharacterized protein</fullName>
    </submittedName>
</protein>
<sequence>MSVERLDLVIFGATGFTGKYTVKKVASLAKNYAYSWGIAGRRKEALEMVLREFAPDFEGIPIIQADSRDEESLLNMAKQAKVVINCCGPFRFYGEQVIRACIKARSHHVDISGEPQYMEKIQLEYDRAAEEAEVYVVSACGFSSIPTDMGISFVQHQFQGVVNSIDIYFNFWRTEKFTRRSAAMHFGTWESAVHTLAQKSELRDIRSKLFPRKLPGFEPSVKKKPFIHQSSVVRGWSTEFPSADRSVCRRTQRFLHDRLNHRPVQIQTYITFKSLVQMIFIAILGGLMLLLSKFRKGVELLLKYPKVFSGGYATNEGPDMEYLDQSGYTIKFVARGWSDDTPQKMNSPNKTMIARVQGSLSEYSPNGIALLMSALMILHESDKMPSK</sequence>